<dbReference type="PANTHER" id="PTHR34709">
    <property type="entry name" value="OS10G0396666 PROTEIN"/>
    <property type="match status" value="1"/>
</dbReference>
<feature type="region of interest" description="Disordered" evidence="1">
    <location>
        <begin position="1"/>
        <end position="21"/>
    </location>
</feature>
<dbReference type="Pfam" id="PF00646">
    <property type="entry name" value="F-box"/>
    <property type="match status" value="1"/>
</dbReference>
<dbReference type="AlphaFoldDB" id="A0A5J9VYM1"/>
<dbReference type="SUPFAM" id="SSF81383">
    <property type="entry name" value="F-box domain"/>
    <property type="match status" value="1"/>
</dbReference>
<dbReference type="InterPro" id="IPR032675">
    <property type="entry name" value="LRR_dom_sf"/>
</dbReference>
<organism evidence="3 4">
    <name type="scientific">Eragrostis curvula</name>
    <name type="common">weeping love grass</name>
    <dbReference type="NCBI Taxonomy" id="38414"/>
    <lineage>
        <taxon>Eukaryota</taxon>
        <taxon>Viridiplantae</taxon>
        <taxon>Streptophyta</taxon>
        <taxon>Embryophyta</taxon>
        <taxon>Tracheophyta</taxon>
        <taxon>Spermatophyta</taxon>
        <taxon>Magnoliopsida</taxon>
        <taxon>Liliopsida</taxon>
        <taxon>Poales</taxon>
        <taxon>Poaceae</taxon>
        <taxon>PACMAD clade</taxon>
        <taxon>Chloridoideae</taxon>
        <taxon>Eragrostideae</taxon>
        <taxon>Eragrostidinae</taxon>
        <taxon>Eragrostis</taxon>
    </lineage>
</organism>
<evidence type="ECO:0000259" key="2">
    <source>
        <dbReference type="Pfam" id="PF00646"/>
    </source>
</evidence>
<dbReference type="InterPro" id="IPR053781">
    <property type="entry name" value="F-box_AtFBL13-like"/>
</dbReference>
<evidence type="ECO:0000313" key="4">
    <source>
        <dbReference type="Proteomes" id="UP000324897"/>
    </source>
</evidence>
<dbReference type="OrthoDB" id="693760at2759"/>
<accession>A0A5J9VYM1</accession>
<sequence length="415" mass="45812">MEFSGGEVAAKRSHPGGEDRLSTLPDDALVLILLRLDTDTAGRTSVLSRRWRHVWTLLPVLRFLDGTDPHRIRAALSNHQAALHYLHVRSVDAIPASVAAWLSAASRRGTGRLVFQNMGVGRGSDDDGVEEAAFELPCLEKATSISLDLGFLVLALPPAGTFARLTELVLIKAWFHGPSALGDLVSSHRCPSLQKLIVRDAIGLLNLAIHSESLLQVELRHLIGLQQLIINAPVPKELKLPNNHFAQNQHTADLSAPQLVSLELSDPYVPSSIQLGNMPLLQRLTTSFFLVYGPEGFPSNYTILELLTRFWGIQDLTLNLAFPKVIGNDQYLMEDITMIPRISFLTLVVMNYGHAFGGSLLHVLKNCIGLRSLSLHFEGIQEEQFACPSGCICDQPINWKTDKLLLNCLQKSRNH</sequence>
<reference evidence="3 4" key="1">
    <citation type="journal article" date="2019" name="Sci. Rep.">
        <title>A high-quality genome of Eragrostis curvula grass provides insights into Poaceae evolution and supports new strategies to enhance forage quality.</title>
        <authorList>
            <person name="Carballo J."/>
            <person name="Santos B.A.C.M."/>
            <person name="Zappacosta D."/>
            <person name="Garbus I."/>
            <person name="Selva J.P."/>
            <person name="Gallo C.A."/>
            <person name="Diaz A."/>
            <person name="Albertini E."/>
            <person name="Caccamo M."/>
            <person name="Echenique V."/>
        </authorList>
    </citation>
    <scope>NUCLEOTIDE SEQUENCE [LARGE SCALE GENOMIC DNA]</scope>
    <source>
        <strain evidence="4">cv. Victoria</strain>
        <tissue evidence="3">Leaf</tissue>
    </source>
</reference>
<dbReference type="InterPro" id="IPR036047">
    <property type="entry name" value="F-box-like_dom_sf"/>
</dbReference>
<name>A0A5J9VYM1_9POAL</name>
<dbReference type="Gene3D" id="3.80.10.10">
    <property type="entry name" value="Ribonuclease Inhibitor"/>
    <property type="match status" value="1"/>
</dbReference>
<dbReference type="InterPro" id="IPR055312">
    <property type="entry name" value="FBL15-like"/>
</dbReference>
<dbReference type="Proteomes" id="UP000324897">
    <property type="component" value="Chromosome 4"/>
</dbReference>
<keyword evidence="4" id="KW-1185">Reference proteome</keyword>
<dbReference type="CDD" id="cd22160">
    <property type="entry name" value="F-box_AtFBL13-like"/>
    <property type="match status" value="1"/>
</dbReference>
<protein>
    <recommendedName>
        <fullName evidence="2">F-box domain-containing protein</fullName>
    </recommendedName>
</protein>
<dbReference type="EMBL" id="RWGY01000007">
    <property type="protein sequence ID" value="TVU40444.1"/>
    <property type="molecule type" value="Genomic_DNA"/>
</dbReference>
<dbReference type="InterPro" id="IPR001810">
    <property type="entry name" value="F-box_dom"/>
</dbReference>
<feature type="domain" description="F-box" evidence="2">
    <location>
        <begin position="21"/>
        <end position="60"/>
    </location>
</feature>
<evidence type="ECO:0000256" key="1">
    <source>
        <dbReference type="SAM" id="MobiDB-lite"/>
    </source>
</evidence>
<dbReference type="PANTHER" id="PTHR34709:SF61">
    <property type="entry name" value="OS07G0229100 PROTEIN"/>
    <property type="match status" value="1"/>
</dbReference>
<proteinExistence type="predicted"/>
<evidence type="ECO:0000313" key="3">
    <source>
        <dbReference type="EMBL" id="TVU40444.1"/>
    </source>
</evidence>
<dbReference type="Gramene" id="TVU40444">
    <property type="protein sequence ID" value="TVU40444"/>
    <property type="gene ID" value="EJB05_13909"/>
</dbReference>
<comment type="caution">
    <text evidence="3">The sequence shown here is derived from an EMBL/GenBank/DDBJ whole genome shotgun (WGS) entry which is preliminary data.</text>
</comment>
<gene>
    <name evidence="3" type="ORF">EJB05_13909</name>
</gene>